<keyword evidence="2" id="KW-0732">Signal</keyword>
<sequence>MNRNTRRTRHTAVVTLIVSSFAAGSLAALAPTATAAPAVGTCTVKPNEAGTSVTISGSGWTDDQGNDIKASLNDGESTEPLNIANGSFQVTRFQKNVDYVVLPDTGGFKNCTVVPSDAKANKDAIRKARAQGFQDGVKAGKEAAQENCRGSKPKPKHNQGLTAQDEAVEKAYEEGFLAGATSAFDKFCKTRR</sequence>
<feature type="region of interest" description="Disordered" evidence="1">
    <location>
        <begin position="136"/>
        <end position="165"/>
    </location>
</feature>
<name>A0ABS8B3T7_9ACTN</name>
<gene>
    <name evidence="3" type="ORF">LG632_07685</name>
</gene>
<reference evidence="3 4" key="1">
    <citation type="submission" date="2021-10" db="EMBL/GenBank/DDBJ databases">
        <title>Streptomyces sp. strain SMC 277, a novel streptomycete isolated from soil.</title>
        <authorList>
            <person name="Chanama M."/>
        </authorList>
    </citation>
    <scope>NUCLEOTIDE SEQUENCE [LARGE SCALE GENOMIC DNA]</scope>
    <source>
        <strain evidence="3 4">SMC 277</strain>
    </source>
</reference>
<proteinExistence type="predicted"/>
<accession>A0ABS8B3T7</accession>
<evidence type="ECO:0008006" key="5">
    <source>
        <dbReference type="Google" id="ProtNLM"/>
    </source>
</evidence>
<feature type="signal peptide" evidence="2">
    <location>
        <begin position="1"/>
        <end position="35"/>
    </location>
</feature>
<dbReference type="EMBL" id="JAJAUY010000019">
    <property type="protein sequence ID" value="MCB5179270.1"/>
    <property type="molecule type" value="Genomic_DNA"/>
</dbReference>
<dbReference type="Proteomes" id="UP001199054">
    <property type="component" value="Unassembled WGS sequence"/>
</dbReference>
<evidence type="ECO:0000313" key="3">
    <source>
        <dbReference type="EMBL" id="MCB5179270.1"/>
    </source>
</evidence>
<keyword evidence="4" id="KW-1185">Reference proteome</keyword>
<comment type="caution">
    <text evidence="3">The sequence shown here is derived from an EMBL/GenBank/DDBJ whole genome shotgun (WGS) entry which is preliminary data.</text>
</comment>
<organism evidence="3 4">
    <name type="scientific">Streptomyces antimicrobicus</name>
    <dbReference type="NCBI Taxonomy" id="2883108"/>
    <lineage>
        <taxon>Bacteria</taxon>
        <taxon>Bacillati</taxon>
        <taxon>Actinomycetota</taxon>
        <taxon>Actinomycetes</taxon>
        <taxon>Kitasatosporales</taxon>
        <taxon>Streptomycetaceae</taxon>
        <taxon>Streptomyces</taxon>
    </lineage>
</organism>
<evidence type="ECO:0000313" key="4">
    <source>
        <dbReference type="Proteomes" id="UP001199054"/>
    </source>
</evidence>
<protein>
    <recommendedName>
        <fullName evidence="5">Secreted protein</fullName>
    </recommendedName>
</protein>
<feature type="chain" id="PRO_5046035291" description="Secreted protein" evidence="2">
    <location>
        <begin position="36"/>
        <end position="192"/>
    </location>
</feature>
<evidence type="ECO:0000256" key="1">
    <source>
        <dbReference type="SAM" id="MobiDB-lite"/>
    </source>
</evidence>
<evidence type="ECO:0000256" key="2">
    <source>
        <dbReference type="SAM" id="SignalP"/>
    </source>
</evidence>
<dbReference type="RefSeq" id="WP_226726089.1">
    <property type="nucleotide sequence ID" value="NZ_JAJAUY010000019.1"/>
</dbReference>